<feature type="region of interest" description="Disordered" evidence="1">
    <location>
        <begin position="405"/>
        <end position="424"/>
    </location>
</feature>
<feature type="domain" description="SpaA-like prealbumin fold" evidence="3">
    <location>
        <begin position="762"/>
        <end position="865"/>
    </location>
</feature>
<feature type="compositionally biased region" description="Acidic residues" evidence="1">
    <location>
        <begin position="327"/>
        <end position="339"/>
    </location>
</feature>
<dbReference type="GO" id="GO:0005975">
    <property type="term" value="P:carbohydrate metabolic process"/>
    <property type="evidence" value="ECO:0007669"/>
    <property type="project" value="UniProtKB-ARBA"/>
</dbReference>
<proteinExistence type="predicted"/>
<name>A0A5M9ZJS5_9BIFI</name>
<evidence type="ECO:0000313" key="5">
    <source>
        <dbReference type="Proteomes" id="UP000412028"/>
    </source>
</evidence>
<comment type="caution">
    <text evidence="4">The sequence shown here is derived from an EMBL/GenBank/DDBJ whole genome shotgun (WGS) entry which is preliminary data.</text>
</comment>
<protein>
    <recommendedName>
        <fullName evidence="3">SpaA-like prealbumin fold domain-containing protein</fullName>
    </recommendedName>
</protein>
<evidence type="ECO:0000256" key="2">
    <source>
        <dbReference type="SAM" id="Phobius"/>
    </source>
</evidence>
<keyword evidence="2" id="KW-0812">Transmembrane</keyword>
<gene>
    <name evidence="4" type="ORF">EMO89_10005</name>
</gene>
<dbReference type="Pfam" id="PF17802">
    <property type="entry name" value="SpaA"/>
    <property type="match status" value="1"/>
</dbReference>
<reference evidence="4 5" key="1">
    <citation type="journal article" date="2019" name="Syst. Appl. Microbiol.">
        <title>Characterization of Bifidobacterium species in feaces of the Egyptian fruit bat: Description of B. vespertilionis sp. nov. and B. rousetti sp. nov.</title>
        <authorList>
            <person name="Modesto M."/>
            <person name="Satti M."/>
            <person name="Watanabe K."/>
            <person name="Puglisi E."/>
            <person name="Morelli L."/>
            <person name="Huang C.-H."/>
            <person name="Liou J.-S."/>
            <person name="Miyashita M."/>
            <person name="Tamura T."/>
            <person name="Saito S."/>
            <person name="Mori K."/>
            <person name="Huang L."/>
            <person name="Sciavilla P."/>
            <person name="Sandri C."/>
            <person name="Spiezio C."/>
            <person name="Vitali F."/>
            <person name="Cavalieri D."/>
            <person name="Perpetuini G."/>
            <person name="Tofalo R."/>
            <person name="Bonetti A."/>
            <person name="Arita M."/>
            <person name="Mattarelli P."/>
        </authorList>
    </citation>
    <scope>NUCLEOTIDE SEQUENCE [LARGE SCALE GENOMIC DNA]</scope>
    <source>
        <strain evidence="4 5">RST7</strain>
    </source>
</reference>
<dbReference type="RefSeq" id="WP_150381960.1">
    <property type="nucleotide sequence ID" value="NZ_RZUI01000016.1"/>
</dbReference>
<dbReference type="Gene3D" id="2.60.40.10">
    <property type="entry name" value="Immunoglobulins"/>
    <property type="match status" value="2"/>
</dbReference>
<evidence type="ECO:0000259" key="3">
    <source>
        <dbReference type="Pfam" id="PF17802"/>
    </source>
</evidence>
<dbReference type="InterPro" id="IPR013783">
    <property type="entry name" value="Ig-like_fold"/>
</dbReference>
<dbReference type="Proteomes" id="UP000412028">
    <property type="component" value="Unassembled WGS sequence"/>
</dbReference>
<evidence type="ECO:0000256" key="1">
    <source>
        <dbReference type="SAM" id="MobiDB-lite"/>
    </source>
</evidence>
<dbReference type="OrthoDB" id="3169232at2"/>
<feature type="region of interest" description="Disordered" evidence="1">
    <location>
        <begin position="308"/>
        <end position="363"/>
    </location>
</feature>
<sequence>MKGFLILVQLSLIIEASLGEFISRLIAGLIAFLMSLGAPPGAHDDSRPADTSGGGWGRAVTHVLTDTADARIDTVAEASDSGGKRVHISSSRFIVAKIEPDAAEFNEVSAASQADAINPDGSVGVRDGGVQFVLWPEYHAADGAWYVYEQRFTEKNDDGTWRDEGRWYQSTLDADGIEGNAWIESEAPNLNDGGSWSPMPQGCDGQLSNGARYCVASQTEEAEYAYWGSNGAASKVYFPVDVDDYTQPYDAHPFKYRVTMSRPSPADETKGNVFFGRDIAEITTEVSHRKDSYWRVNSSYVVQLTDITGKDQIGAQSDANNPSEPNAEPEPEPEPEEGTNSDQNDRAADAADDSQSAVSAGGIVSPQFSNIDSITVDPSKLMVGRAQKPGEFKLLLTALPNDRDGVSTTAEMTPMPNRGFRINDDRMTMGEDWYGGNDQSFAFQLKPGNMGTDFMKPDPTVKTDPTDSPSLAHAASRLNAHLTIAYTTYDVSPGYGSSSSRWFSYQLCEQSPGGGCVTQQDNSDGKVAYDLSRFVIWVRGEIDERNAMTLSSDSYIVRTHDRFGNDLTQNGATEGERGRFDVETLTFAPRFVNAIWGRLSFLKRNEQGTPLPGAEFTSDDLLVVPMGKNTNDGNNGNGNGQSGSYMHVPEGYPGAGKTMISGSDGQVQVFGIDLLDVFGYDDDPNSEQYGELLRESVSYTITETKAPPGYELPVGEPPRFTVILHADGTLTYRPISGLVGTLCEGGKSNSSDCQLAVVNSGFRLLKVDDGGSPLSDAVFQIFEGRHLPDTDNEDGSIPAQPLAFVPITGTGSYNYAPVDTGGADDTGGTTDLAGTTVDLITDDRGTISVHNLPNGTYTIREIRTPVDGDGRELYANKKNVWMLVTVHNGVISLADQSADDAEPDAGNGNARVADNSAIGPDVTTGCTTVTKDPHAVIDTASTLPICVATATNHPSVAELPLTGGGGALVQCALIGIILLILAGESRIIAALLRRPYRT</sequence>
<organism evidence="4 5">
    <name type="scientific">Bifidobacterium tissieri</name>
    <dbReference type="NCBI Taxonomy" id="1630162"/>
    <lineage>
        <taxon>Bacteria</taxon>
        <taxon>Bacillati</taxon>
        <taxon>Actinomycetota</taxon>
        <taxon>Actinomycetes</taxon>
        <taxon>Bifidobacteriales</taxon>
        <taxon>Bifidobacteriaceae</taxon>
        <taxon>Bifidobacterium</taxon>
    </lineage>
</organism>
<keyword evidence="2" id="KW-1133">Transmembrane helix</keyword>
<feature type="transmembrane region" description="Helical" evidence="2">
    <location>
        <begin position="967"/>
        <end position="992"/>
    </location>
</feature>
<dbReference type="InterPro" id="IPR041033">
    <property type="entry name" value="SpaA_PFL_dom_1"/>
</dbReference>
<evidence type="ECO:0000313" key="4">
    <source>
        <dbReference type="EMBL" id="KAA8827867.1"/>
    </source>
</evidence>
<keyword evidence="2" id="KW-0472">Membrane</keyword>
<dbReference type="AlphaFoldDB" id="A0A5M9ZJS5"/>
<dbReference type="EMBL" id="RZUI01000016">
    <property type="protein sequence ID" value="KAA8827867.1"/>
    <property type="molecule type" value="Genomic_DNA"/>
</dbReference>
<accession>A0A5M9ZJS5</accession>